<feature type="transmembrane region" description="Helical" evidence="9">
    <location>
        <begin position="248"/>
        <end position="272"/>
    </location>
</feature>
<reference evidence="12 13" key="1">
    <citation type="submission" date="2020-04" db="EMBL/GenBank/DDBJ databases">
        <title>Plant Genome Project.</title>
        <authorList>
            <person name="Zhang R.-G."/>
        </authorList>
    </citation>
    <scope>NUCLEOTIDE SEQUENCE [LARGE SCALE GENOMIC DNA]</scope>
    <source>
        <strain evidence="12">YNK0</strain>
        <tissue evidence="12">Leaf</tissue>
    </source>
</reference>
<dbReference type="InterPro" id="IPR001611">
    <property type="entry name" value="Leu-rich_rpt"/>
</dbReference>
<dbReference type="InterPro" id="IPR011009">
    <property type="entry name" value="Kinase-like_dom_sf"/>
</dbReference>
<dbReference type="AlphaFoldDB" id="A0A834ZKH2"/>
<dbReference type="InterPro" id="IPR013210">
    <property type="entry name" value="LRR_N_plant-typ"/>
</dbReference>
<dbReference type="Proteomes" id="UP000655225">
    <property type="component" value="Unassembled WGS sequence"/>
</dbReference>
<keyword evidence="13" id="KW-1185">Reference proteome</keyword>
<feature type="compositionally biased region" description="Low complexity" evidence="8">
    <location>
        <begin position="572"/>
        <end position="588"/>
    </location>
</feature>
<evidence type="ECO:0000256" key="5">
    <source>
        <dbReference type="ARBA" id="ARBA00022737"/>
    </source>
</evidence>
<dbReference type="Gene3D" id="1.10.510.10">
    <property type="entry name" value="Transferase(Phosphotransferase) domain 1"/>
    <property type="match status" value="1"/>
</dbReference>
<keyword evidence="5" id="KW-0677">Repeat</keyword>
<dbReference type="GO" id="GO:0016020">
    <property type="term" value="C:membrane"/>
    <property type="evidence" value="ECO:0007669"/>
    <property type="project" value="UniProtKB-SubCell"/>
</dbReference>
<evidence type="ECO:0000256" key="4">
    <source>
        <dbReference type="ARBA" id="ARBA00022729"/>
    </source>
</evidence>
<keyword evidence="7 9" id="KW-0472">Membrane</keyword>
<evidence type="ECO:0000256" key="2">
    <source>
        <dbReference type="ARBA" id="ARBA00022614"/>
    </source>
</evidence>
<dbReference type="InterPro" id="IPR000719">
    <property type="entry name" value="Prot_kinase_dom"/>
</dbReference>
<evidence type="ECO:0000256" key="6">
    <source>
        <dbReference type="ARBA" id="ARBA00022989"/>
    </source>
</evidence>
<dbReference type="EMBL" id="JABCRI010000004">
    <property type="protein sequence ID" value="KAF8406883.1"/>
    <property type="molecule type" value="Genomic_DNA"/>
</dbReference>
<dbReference type="GO" id="GO:0004672">
    <property type="term" value="F:protein kinase activity"/>
    <property type="evidence" value="ECO:0007669"/>
    <property type="project" value="InterPro"/>
</dbReference>
<dbReference type="SUPFAM" id="SSF56112">
    <property type="entry name" value="Protein kinase-like (PK-like)"/>
    <property type="match status" value="1"/>
</dbReference>
<dbReference type="Pfam" id="PF07714">
    <property type="entry name" value="PK_Tyr_Ser-Thr"/>
    <property type="match status" value="1"/>
</dbReference>
<organism evidence="12 13">
    <name type="scientific">Tetracentron sinense</name>
    <name type="common">Spur-leaf</name>
    <dbReference type="NCBI Taxonomy" id="13715"/>
    <lineage>
        <taxon>Eukaryota</taxon>
        <taxon>Viridiplantae</taxon>
        <taxon>Streptophyta</taxon>
        <taxon>Embryophyta</taxon>
        <taxon>Tracheophyta</taxon>
        <taxon>Spermatophyta</taxon>
        <taxon>Magnoliopsida</taxon>
        <taxon>Trochodendrales</taxon>
        <taxon>Trochodendraceae</taxon>
        <taxon>Tetracentron</taxon>
    </lineage>
</organism>
<dbReference type="InterPro" id="IPR001245">
    <property type="entry name" value="Ser-Thr/Tyr_kinase_cat_dom"/>
</dbReference>
<keyword evidence="4 10" id="KW-0732">Signal</keyword>
<dbReference type="Pfam" id="PF13855">
    <property type="entry name" value="LRR_8"/>
    <property type="match status" value="1"/>
</dbReference>
<evidence type="ECO:0000256" key="1">
    <source>
        <dbReference type="ARBA" id="ARBA00004370"/>
    </source>
</evidence>
<feature type="domain" description="Protein kinase" evidence="11">
    <location>
        <begin position="312"/>
        <end position="556"/>
    </location>
</feature>
<dbReference type="SUPFAM" id="SSF52058">
    <property type="entry name" value="L domain-like"/>
    <property type="match status" value="1"/>
</dbReference>
<dbReference type="OrthoDB" id="1890790at2759"/>
<evidence type="ECO:0000256" key="8">
    <source>
        <dbReference type="SAM" id="MobiDB-lite"/>
    </source>
</evidence>
<dbReference type="InterPro" id="IPR046959">
    <property type="entry name" value="PRK1-6/SRF4-like"/>
</dbReference>
<feature type="signal peptide" evidence="10">
    <location>
        <begin position="1"/>
        <end position="20"/>
    </location>
</feature>
<dbReference type="GO" id="GO:0005524">
    <property type="term" value="F:ATP binding"/>
    <property type="evidence" value="ECO:0007669"/>
    <property type="project" value="InterPro"/>
</dbReference>
<gene>
    <name evidence="12" type="ORF">HHK36_006004</name>
</gene>
<evidence type="ECO:0000256" key="10">
    <source>
        <dbReference type="SAM" id="SignalP"/>
    </source>
</evidence>
<dbReference type="PANTHER" id="PTHR48007">
    <property type="entry name" value="LEUCINE-RICH REPEAT RECEPTOR-LIKE PROTEIN KINASE PXC1"/>
    <property type="match status" value="1"/>
</dbReference>
<name>A0A834ZKH2_TETSI</name>
<comment type="subcellular location">
    <subcellularLocation>
        <location evidence="1">Membrane</location>
    </subcellularLocation>
</comment>
<comment type="caution">
    <text evidence="12">The sequence shown here is derived from an EMBL/GenBank/DDBJ whole genome shotgun (WGS) entry which is preliminary data.</text>
</comment>
<dbReference type="PANTHER" id="PTHR48007:SF53">
    <property type="entry name" value="OS01G0711200 PROTEIN"/>
    <property type="match status" value="1"/>
</dbReference>
<keyword evidence="2" id="KW-0433">Leucine-rich repeat</keyword>
<dbReference type="PROSITE" id="PS50011">
    <property type="entry name" value="PROTEIN_KINASE_DOM"/>
    <property type="match status" value="1"/>
</dbReference>
<proteinExistence type="predicted"/>
<feature type="region of interest" description="Disordered" evidence="8">
    <location>
        <begin position="562"/>
        <end position="597"/>
    </location>
</feature>
<sequence length="597" mass="66004">MEKLFSLFLLIFSLFSLSLSISTSDSDTLLAFKSSSDHSNSLSSWSNSSNPCSGSWLGVTCNNRTHRVTRLVLQNLNLNGSIQTLISLTHLRLLSLKNNTLSSSLDFSSWKNLKLLFLSHNQFSGNFPAGISHLRRLRRLDLSHNRLSGHIPMSVLNKLPHLLTLRLEANSFTGTLSSLDSISDFNVSENNLSGEIPTSFSSFKASSFMGNRNLCGKPLLNKCLNLRVQSNPTPIGVSGHGRKKLSDLVVLMIVVIDIFVVVAMIVFFVYCYKQKSREKKREVKRRISYEREDEEMVCFEGCVRYRVDDLLKASAEMLGKGSVGTTYKVVMDDGGDVAVVKRVREMRKKKEVEGFLKEIGGLRHGNIISYFKVVNFTGNRGPGRTPLDWTARLKLASGAAKGLAFLHGAGKSKLSHGHLTSSNIIVNQSGDACISDVGLHQLFLATCSSNNEYNAPELMLNTHNPRNFSHKSDVYSFGVILLEILTGKMATGEGVSLAKWVQRVVREEWTAEVFDIELLRYKEMEEEMVGLLQVALLCLAPMAGDRPKMSVVHKMIEDIRERGASRGGGLHSPNDLSSSSDSSPSLSSRATPNFTSS</sequence>
<evidence type="ECO:0000313" key="12">
    <source>
        <dbReference type="EMBL" id="KAF8406883.1"/>
    </source>
</evidence>
<dbReference type="Gene3D" id="3.80.10.10">
    <property type="entry name" value="Ribonuclease Inhibitor"/>
    <property type="match status" value="2"/>
</dbReference>
<dbReference type="Pfam" id="PF00560">
    <property type="entry name" value="LRR_1"/>
    <property type="match status" value="1"/>
</dbReference>
<protein>
    <recommendedName>
        <fullName evidence="11">Protein kinase domain-containing protein</fullName>
    </recommendedName>
</protein>
<dbReference type="Pfam" id="PF08263">
    <property type="entry name" value="LRRNT_2"/>
    <property type="match status" value="1"/>
</dbReference>
<dbReference type="Gene3D" id="3.30.200.20">
    <property type="entry name" value="Phosphorylase Kinase, domain 1"/>
    <property type="match status" value="1"/>
</dbReference>
<evidence type="ECO:0000256" key="3">
    <source>
        <dbReference type="ARBA" id="ARBA00022692"/>
    </source>
</evidence>
<accession>A0A834ZKH2</accession>
<evidence type="ECO:0000256" key="9">
    <source>
        <dbReference type="SAM" id="Phobius"/>
    </source>
</evidence>
<dbReference type="InterPro" id="IPR032675">
    <property type="entry name" value="LRR_dom_sf"/>
</dbReference>
<evidence type="ECO:0000313" key="13">
    <source>
        <dbReference type="Proteomes" id="UP000655225"/>
    </source>
</evidence>
<feature type="chain" id="PRO_5032897861" description="Protein kinase domain-containing protein" evidence="10">
    <location>
        <begin position="21"/>
        <end position="597"/>
    </location>
</feature>
<dbReference type="FunFam" id="3.80.10.10:FF:000400">
    <property type="entry name" value="Nuclear pore complex protein NUP107"/>
    <property type="match status" value="1"/>
</dbReference>
<dbReference type="OMA" id="FKSACAD"/>
<keyword evidence="6 9" id="KW-1133">Transmembrane helix</keyword>
<keyword evidence="3 9" id="KW-0812">Transmembrane</keyword>
<evidence type="ECO:0000256" key="7">
    <source>
        <dbReference type="ARBA" id="ARBA00023136"/>
    </source>
</evidence>
<evidence type="ECO:0000259" key="11">
    <source>
        <dbReference type="PROSITE" id="PS50011"/>
    </source>
</evidence>